<name>A0ABW7QJW1_9ACTN</name>
<dbReference type="CDD" id="cd07374">
    <property type="entry name" value="CYTH-like_Pase"/>
    <property type="match status" value="1"/>
</dbReference>
<dbReference type="PANTHER" id="PTHR39339:SF1">
    <property type="entry name" value="CHAD DOMAIN-CONTAINING PROTEIN"/>
    <property type="match status" value="1"/>
</dbReference>
<proteinExistence type="predicted"/>
<dbReference type="Proteomes" id="UP001610818">
    <property type="component" value="Unassembled WGS sequence"/>
</dbReference>
<evidence type="ECO:0000259" key="3">
    <source>
        <dbReference type="PROSITE" id="PS51708"/>
    </source>
</evidence>
<feature type="domain" description="CYTH" evidence="2">
    <location>
        <begin position="5"/>
        <end position="200"/>
    </location>
</feature>
<dbReference type="Gene3D" id="1.40.20.10">
    <property type="entry name" value="CHAD domain"/>
    <property type="match status" value="1"/>
</dbReference>
<protein>
    <submittedName>
        <fullName evidence="4">CHAD domain-containing protein</fullName>
    </submittedName>
</protein>
<dbReference type="SMART" id="SM01118">
    <property type="entry name" value="CYTH"/>
    <property type="match status" value="1"/>
</dbReference>
<evidence type="ECO:0000256" key="1">
    <source>
        <dbReference type="SAM" id="MobiDB-lite"/>
    </source>
</evidence>
<dbReference type="PANTHER" id="PTHR39339">
    <property type="entry name" value="SLR1444 PROTEIN"/>
    <property type="match status" value="1"/>
</dbReference>
<feature type="domain" description="CHAD" evidence="3">
    <location>
        <begin position="242"/>
        <end position="527"/>
    </location>
</feature>
<dbReference type="EMBL" id="JBIRGQ010000002">
    <property type="protein sequence ID" value="MFH8545245.1"/>
    <property type="molecule type" value="Genomic_DNA"/>
</dbReference>
<evidence type="ECO:0000313" key="4">
    <source>
        <dbReference type="EMBL" id="MFH8545245.1"/>
    </source>
</evidence>
<feature type="region of interest" description="Disordered" evidence="1">
    <location>
        <begin position="193"/>
        <end position="240"/>
    </location>
</feature>
<dbReference type="PROSITE" id="PS51707">
    <property type="entry name" value="CYTH"/>
    <property type="match status" value="1"/>
</dbReference>
<dbReference type="SUPFAM" id="SSF55154">
    <property type="entry name" value="CYTH-like phosphatases"/>
    <property type="match status" value="1"/>
</dbReference>
<comment type="caution">
    <text evidence="4">The sequence shown here is derived from an EMBL/GenBank/DDBJ whole genome shotgun (WGS) entry which is preliminary data.</text>
</comment>
<keyword evidence="5" id="KW-1185">Reference proteome</keyword>
<gene>
    <name evidence="4" type="ORF">ACH4F9_09635</name>
</gene>
<dbReference type="PROSITE" id="PS51708">
    <property type="entry name" value="CHAD"/>
    <property type="match status" value="1"/>
</dbReference>
<feature type="compositionally biased region" description="Basic and acidic residues" evidence="1">
    <location>
        <begin position="223"/>
        <end position="238"/>
    </location>
</feature>
<dbReference type="SMART" id="SM00880">
    <property type="entry name" value="CHAD"/>
    <property type="match status" value="1"/>
</dbReference>
<sequence>MAETKREIERKYDVGADAELPDLSGVAGVADVVDKGVVELDAVYHDTIDQVLLSDSITLRRRIGGDDEGWHLKLPVSLTQGVRDEIQAPLSDSVPPELSSLVRSRVRDAGLVPVMRLLTARDLRHLVDGEGALLAELSVDRVRAERLTEDGGTAEWAEIEVELADGADPALLDRIEKKLKKLGVERSSSASKLAKARAGTALAAARKRPAEGKPKPGKGKKGQKGERYTAIEPKDSAVRPDPVTAADHVLAYIRTQRDALVALDPDVRRDLPDSVHQMRVATRRMRSAFRSYRKLLDRSVTDPVGDELKWLAGELGVDRDQEVLAERITSRVDAVPETLLLGPVRARLRIWSVAGAADSRSRTVAALEGERYLQLLNSVDALLADPPLRKAAASSPGKALPKAVRKDYARLEARIEHALALEPGEERDVAMHSARKAAKRARYAGEAARPAIGKPAKRFAKRMKAVQKVLGDHQDSVVARETLRNLAIQAHAAGETAFTWGLLYGQEEARAARRENELPGVWHRASRPKLRAALSG</sequence>
<accession>A0ABW7QJW1</accession>
<dbReference type="InterPro" id="IPR023577">
    <property type="entry name" value="CYTH_domain"/>
</dbReference>
<dbReference type="Pfam" id="PF01928">
    <property type="entry name" value="CYTH"/>
    <property type="match status" value="1"/>
</dbReference>
<dbReference type="InterPro" id="IPR033469">
    <property type="entry name" value="CYTH-like_dom_sf"/>
</dbReference>
<dbReference type="Gene3D" id="2.40.320.10">
    <property type="entry name" value="Hypothetical Protein Pfu-838710-001"/>
    <property type="match status" value="1"/>
</dbReference>
<dbReference type="Pfam" id="PF05235">
    <property type="entry name" value="CHAD"/>
    <property type="match status" value="1"/>
</dbReference>
<organism evidence="4 5">
    <name type="scientific">Streptomyces longisporoflavus</name>
    <dbReference type="NCBI Taxonomy" id="28044"/>
    <lineage>
        <taxon>Bacteria</taxon>
        <taxon>Bacillati</taxon>
        <taxon>Actinomycetota</taxon>
        <taxon>Actinomycetes</taxon>
        <taxon>Kitasatosporales</taxon>
        <taxon>Streptomycetaceae</taxon>
        <taxon>Streptomyces</taxon>
    </lineage>
</organism>
<dbReference type="InterPro" id="IPR007899">
    <property type="entry name" value="CHAD_dom"/>
</dbReference>
<feature type="compositionally biased region" description="Low complexity" evidence="1">
    <location>
        <begin position="193"/>
        <end position="204"/>
    </location>
</feature>
<dbReference type="RefSeq" id="WP_397710089.1">
    <property type="nucleotide sequence ID" value="NZ_JBIRGN010000002.1"/>
</dbReference>
<evidence type="ECO:0000313" key="5">
    <source>
        <dbReference type="Proteomes" id="UP001610818"/>
    </source>
</evidence>
<evidence type="ECO:0000259" key="2">
    <source>
        <dbReference type="PROSITE" id="PS51707"/>
    </source>
</evidence>
<dbReference type="InterPro" id="IPR038186">
    <property type="entry name" value="CHAD_dom_sf"/>
</dbReference>
<reference evidence="4 5" key="1">
    <citation type="submission" date="2024-10" db="EMBL/GenBank/DDBJ databases">
        <title>The Natural Products Discovery Center: Release of the First 8490 Sequenced Strains for Exploring Actinobacteria Biosynthetic Diversity.</title>
        <authorList>
            <person name="Kalkreuter E."/>
            <person name="Kautsar S.A."/>
            <person name="Yang D."/>
            <person name="Bader C.D."/>
            <person name="Teijaro C.N."/>
            <person name="Fluegel L."/>
            <person name="Davis C.M."/>
            <person name="Simpson J.R."/>
            <person name="Lauterbach L."/>
            <person name="Steele A.D."/>
            <person name="Gui C."/>
            <person name="Meng S."/>
            <person name="Li G."/>
            <person name="Viehrig K."/>
            <person name="Ye F."/>
            <person name="Su P."/>
            <person name="Kiefer A.F."/>
            <person name="Nichols A."/>
            <person name="Cepeda A.J."/>
            <person name="Yan W."/>
            <person name="Fan B."/>
            <person name="Jiang Y."/>
            <person name="Adhikari A."/>
            <person name="Zheng C.-J."/>
            <person name="Schuster L."/>
            <person name="Cowan T.M."/>
            <person name="Smanski M.J."/>
            <person name="Chevrette M.G."/>
            <person name="De Carvalho L.P.S."/>
            <person name="Shen B."/>
        </authorList>
    </citation>
    <scope>NUCLEOTIDE SEQUENCE [LARGE SCALE GENOMIC DNA]</scope>
    <source>
        <strain evidence="4 5">NPDC017990</strain>
    </source>
</reference>